<accession>A0ABU4ZRU3</accession>
<comment type="caution">
    <text evidence="1">The sequence shown here is derived from an EMBL/GenBank/DDBJ whole genome shotgun (WGS) entry which is preliminary data.</text>
</comment>
<reference evidence="1 2" key="1">
    <citation type="submission" date="2023-08" db="EMBL/GenBank/DDBJ databases">
        <title>Implementing the SeqCode for naming new Mesorhizobium species isolated from Vachellia karroo root nodules.</title>
        <authorList>
            <person name="Van Lill M."/>
        </authorList>
    </citation>
    <scope>NUCLEOTIDE SEQUENCE [LARGE SCALE GENOMIC DNA]</scope>
    <source>
        <strain evidence="1 2">MSK 1335</strain>
    </source>
</reference>
<protein>
    <submittedName>
        <fullName evidence="1">Uncharacterized protein</fullName>
    </submittedName>
</protein>
<organism evidence="1 2">
    <name type="scientific">Mesorhizobium montanum</name>
    <dbReference type="NCBI Taxonomy" id="3072323"/>
    <lineage>
        <taxon>Bacteria</taxon>
        <taxon>Pseudomonadati</taxon>
        <taxon>Pseudomonadota</taxon>
        <taxon>Alphaproteobacteria</taxon>
        <taxon>Hyphomicrobiales</taxon>
        <taxon>Phyllobacteriaceae</taxon>
        <taxon>Mesorhizobium</taxon>
    </lineage>
</organism>
<keyword evidence="2" id="KW-1185">Reference proteome</keyword>
<evidence type="ECO:0000313" key="2">
    <source>
        <dbReference type="Proteomes" id="UP001276840"/>
    </source>
</evidence>
<dbReference type="Proteomes" id="UP001276840">
    <property type="component" value="Unassembled WGS sequence"/>
</dbReference>
<sequence>MNASREELKELFASKVSTLVAGLETWFEQEVEAIDGSVETSAPAGSGGSIIGMRPAIDSKRVLDARAVTKKVLEMDLPPEIIKPGGYDSCADMIADIVPKLEKVFVGDIKVKKRKSEREMEPA</sequence>
<dbReference type="RefSeq" id="WP_320235701.1">
    <property type="nucleotide sequence ID" value="NZ_JAVIJF010000020.1"/>
</dbReference>
<proteinExistence type="predicted"/>
<dbReference type="EMBL" id="JAVIJF010000020">
    <property type="protein sequence ID" value="MDX8527752.1"/>
    <property type="molecule type" value="Genomic_DNA"/>
</dbReference>
<gene>
    <name evidence="1" type="ORF">RFM68_24945</name>
</gene>
<evidence type="ECO:0000313" key="1">
    <source>
        <dbReference type="EMBL" id="MDX8527752.1"/>
    </source>
</evidence>
<name>A0ABU4ZRU3_9HYPH</name>